<evidence type="ECO:0000313" key="1">
    <source>
        <dbReference type="EMBL" id="KIK62869.1"/>
    </source>
</evidence>
<sequence>MPIVSWQSPFLSPFFPSIPNSFPYRNQAGIILQYAYNVFAPTQIVFIASFDGLTPTIA</sequence>
<dbReference type="EMBL" id="KN834766">
    <property type="protein sequence ID" value="KIK62869.1"/>
    <property type="molecule type" value="Genomic_DNA"/>
</dbReference>
<name>A0A0D0CJC0_9AGAR</name>
<evidence type="ECO:0000313" key="2">
    <source>
        <dbReference type="Proteomes" id="UP000053593"/>
    </source>
</evidence>
<organism evidence="1 2">
    <name type="scientific">Collybiopsis luxurians FD-317 M1</name>
    <dbReference type="NCBI Taxonomy" id="944289"/>
    <lineage>
        <taxon>Eukaryota</taxon>
        <taxon>Fungi</taxon>
        <taxon>Dikarya</taxon>
        <taxon>Basidiomycota</taxon>
        <taxon>Agaricomycotina</taxon>
        <taxon>Agaricomycetes</taxon>
        <taxon>Agaricomycetidae</taxon>
        <taxon>Agaricales</taxon>
        <taxon>Marasmiineae</taxon>
        <taxon>Omphalotaceae</taxon>
        <taxon>Collybiopsis</taxon>
        <taxon>Collybiopsis luxurians</taxon>
    </lineage>
</organism>
<dbReference type="Proteomes" id="UP000053593">
    <property type="component" value="Unassembled WGS sequence"/>
</dbReference>
<proteinExistence type="predicted"/>
<dbReference type="HOGENOM" id="CLU_2979296_0_0_1"/>
<dbReference type="AlphaFoldDB" id="A0A0D0CJC0"/>
<keyword evidence="2" id="KW-1185">Reference proteome</keyword>
<accession>A0A0D0CJC0</accession>
<protein>
    <submittedName>
        <fullName evidence="1">Uncharacterized protein</fullName>
    </submittedName>
</protein>
<reference evidence="1 2" key="1">
    <citation type="submission" date="2014-04" db="EMBL/GenBank/DDBJ databases">
        <title>Evolutionary Origins and Diversification of the Mycorrhizal Mutualists.</title>
        <authorList>
            <consortium name="DOE Joint Genome Institute"/>
            <consortium name="Mycorrhizal Genomics Consortium"/>
            <person name="Kohler A."/>
            <person name="Kuo A."/>
            <person name="Nagy L.G."/>
            <person name="Floudas D."/>
            <person name="Copeland A."/>
            <person name="Barry K.W."/>
            <person name="Cichocki N."/>
            <person name="Veneault-Fourrey C."/>
            <person name="LaButti K."/>
            <person name="Lindquist E.A."/>
            <person name="Lipzen A."/>
            <person name="Lundell T."/>
            <person name="Morin E."/>
            <person name="Murat C."/>
            <person name="Riley R."/>
            <person name="Ohm R."/>
            <person name="Sun H."/>
            <person name="Tunlid A."/>
            <person name="Henrissat B."/>
            <person name="Grigoriev I.V."/>
            <person name="Hibbett D.S."/>
            <person name="Martin F."/>
        </authorList>
    </citation>
    <scope>NUCLEOTIDE SEQUENCE [LARGE SCALE GENOMIC DNA]</scope>
    <source>
        <strain evidence="1 2">FD-317 M1</strain>
    </source>
</reference>
<gene>
    <name evidence="1" type="ORF">GYMLUDRAFT_41733</name>
</gene>